<dbReference type="STRING" id="1411621.AUC43_12630"/>
<dbReference type="OrthoDB" id="761861at2"/>
<name>A0A0U4C6C9_9BACT</name>
<gene>
    <name evidence="1" type="ORF">AUC43_12630</name>
</gene>
<organism evidence="1 2">
    <name type="scientific">Hymenobacter sedentarius</name>
    <dbReference type="NCBI Taxonomy" id="1411621"/>
    <lineage>
        <taxon>Bacteria</taxon>
        <taxon>Pseudomonadati</taxon>
        <taxon>Bacteroidota</taxon>
        <taxon>Cytophagia</taxon>
        <taxon>Cytophagales</taxon>
        <taxon>Hymenobacteraceae</taxon>
        <taxon>Hymenobacter</taxon>
    </lineage>
</organism>
<sequence>MHLRWYYGQAREARASAARQQQPHTQLTINNALVQAGILAQFPLDEQMNGYGHEDTKFGLALAAAGVSVFHLDNPVLHNGLEPGASFLSKSEEAVRNLVQVHGHNGASRHSRLLRLALRLRRLGVATAAQAVLTAAEPQLRRNLLSARPSLRAFDLLKLSWLLKQL</sequence>
<reference evidence="1 2" key="1">
    <citation type="submission" date="2015-12" db="EMBL/GenBank/DDBJ databases">
        <authorList>
            <person name="Shamseldin A."/>
            <person name="Moawad H."/>
            <person name="Abd El-Rahim W.M."/>
            <person name="Sadowsky M.J."/>
        </authorList>
    </citation>
    <scope>NUCLEOTIDE SEQUENCE [LARGE SCALE GENOMIC DNA]</scope>
    <source>
        <strain evidence="1 2">DG5B</strain>
    </source>
</reference>
<accession>A0A0U4C6C9</accession>
<dbReference type="KEGG" id="hyg:AUC43_12630"/>
<proteinExistence type="predicted"/>
<dbReference type="EMBL" id="CP013909">
    <property type="protein sequence ID" value="ALW85864.1"/>
    <property type="molecule type" value="Genomic_DNA"/>
</dbReference>
<evidence type="ECO:0000313" key="2">
    <source>
        <dbReference type="Proteomes" id="UP000059542"/>
    </source>
</evidence>
<dbReference type="AlphaFoldDB" id="A0A0U4C6C9"/>
<protein>
    <recommendedName>
        <fullName evidence="3">Glycosyltransferase 2-like domain-containing protein</fullName>
    </recommendedName>
</protein>
<evidence type="ECO:0000313" key="1">
    <source>
        <dbReference type="EMBL" id="ALW85864.1"/>
    </source>
</evidence>
<evidence type="ECO:0008006" key="3">
    <source>
        <dbReference type="Google" id="ProtNLM"/>
    </source>
</evidence>
<dbReference type="Proteomes" id="UP000059542">
    <property type="component" value="Chromosome"/>
</dbReference>
<dbReference type="RefSeq" id="WP_068194054.1">
    <property type="nucleotide sequence ID" value="NZ_CP013909.1"/>
</dbReference>
<keyword evidence="2" id="KW-1185">Reference proteome</keyword>